<evidence type="ECO:0000256" key="7">
    <source>
        <dbReference type="ARBA" id="ARBA00022723"/>
    </source>
</evidence>
<dbReference type="InterPro" id="IPR001930">
    <property type="entry name" value="Peptidase_M1"/>
</dbReference>
<evidence type="ECO:0000256" key="4">
    <source>
        <dbReference type="ARBA" id="ARBA00012564"/>
    </source>
</evidence>
<evidence type="ECO:0000259" key="14">
    <source>
        <dbReference type="Pfam" id="PF17900"/>
    </source>
</evidence>
<evidence type="ECO:0000256" key="9">
    <source>
        <dbReference type="ARBA" id="ARBA00022833"/>
    </source>
</evidence>
<dbReference type="InterPro" id="IPR045357">
    <property type="entry name" value="Aminopeptidase_N-like_N"/>
</dbReference>
<dbReference type="EC" id="3.4.11.2" evidence="4"/>
<dbReference type="PANTHER" id="PTHR11533:SF297">
    <property type="entry name" value="AMINOPEPTIDASE N"/>
    <property type="match status" value="1"/>
</dbReference>
<feature type="domain" description="Peptidase M1 membrane alanine aminopeptidase" evidence="13">
    <location>
        <begin position="336"/>
        <end position="481"/>
    </location>
</feature>
<dbReference type="InterPro" id="IPR014782">
    <property type="entry name" value="Peptidase_M1_dom"/>
</dbReference>
<evidence type="ECO:0000256" key="8">
    <source>
        <dbReference type="ARBA" id="ARBA00022801"/>
    </source>
</evidence>
<proteinExistence type="inferred from homology"/>
<evidence type="ECO:0000256" key="12">
    <source>
        <dbReference type="ARBA" id="ARBA00031533"/>
    </source>
</evidence>
<evidence type="ECO:0000256" key="10">
    <source>
        <dbReference type="ARBA" id="ARBA00023049"/>
    </source>
</evidence>
<dbReference type="eggNOG" id="COG0308">
    <property type="taxonomic scope" value="Bacteria"/>
</dbReference>
<protein>
    <recommendedName>
        <fullName evidence="5">Aminopeptidase N</fullName>
        <ecNumber evidence="4">3.4.11.2</ecNumber>
    </recommendedName>
    <alternativeName>
        <fullName evidence="11">Alanine aminopeptidase</fullName>
    </alternativeName>
    <alternativeName>
        <fullName evidence="12">Lysyl aminopeptidase</fullName>
    </alternativeName>
</protein>
<dbReference type="GO" id="GO:0016285">
    <property type="term" value="F:alanyl aminopeptidase activity"/>
    <property type="evidence" value="ECO:0007669"/>
    <property type="project" value="UniProtKB-EC"/>
</dbReference>
<dbReference type="AlphaFoldDB" id="K6UP12"/>
<keyword evidence="10" id="KW-0482">Metalloprotease</keyword>
<dbReference type="InterPro" id="IPR042097">
    <property type="entry name" value="Aminopeptidase_N-like_N_sf"/>
</dbReference>
<keyword evidence="7" id="KW-0479">Metal-binding</keyword>
<feature type="domain" description="Aminopeptidase N-like N-terminal" evidence="14">
    <location>
        <begin position="74"/>
        <end position="243"/>
    </location>
</feature>
<evidence type="ECO:0000259" key="13">
    <source>
        <dbReference type="Pfam" id="PF01433"/>
    </source>
</evidence>
<dbReference type="Gene3D" id="2.60.40.1730">
    <property type="entry name" value="tricorn interacting facor f3 domain"/>
    <property type="match status" value="1"/>
</dbReference>
<keyword evidence="9" id="KW-0862">Zinc</keyword>
<dbReference type="MEROPS" id="M01.032"/>
<dbReference type="CDD" id="cd09603">
    <property type="entry name" value="M1_APN_like"/>
    <property type="match status" value="1"/>
</dbReference>
<evidence type="ECO:0000313" key="15">
    <source>
        <dbReference type="EMBL" id="GAB79431.1"/>
    </source>
</evidence>
<evidence type="ECO:0000256" key="11">
    <source>
        <dbReference type="ARBA" id="ARBA00029811"/>
    </source>
</evidence>
<dbReference type="Pfam" id="PF17900">
    <property type="entry name" value="Peptidase_M1_N"/>
    <property type="match status" value="1"/>
</dbReference>
<evidence type="ECO:0000313" key="16">
    <source>
        <dbReference type="Proteomes" id="UP000008495"/>
    </source>
</evidence>
<dbReference type="GO" id="GO:0006508">
    <property type="term" value="P:proteolysis"/>
    <property type="evidence" value="ECO:0007669"/>
    <property type="project" value="UniProtKB-KW"/>
</dbReference>
<accession>K6UP12</accession>
<dbReference type="PANTHER" id="PTHR11533">
    <property type="entry name" value="PROTEASE M1 ZINC METALLOPROTEASE"/>
    <property type="match status" value="1"/>
</dbReference>
<comment type="catalytic activity">
    <reaction evidence="1">
        <text>Release of an N-terminal amino acid, Xaa-|-Yaa- from a peptide, amide or arylamide. Xaa is preferably Ala, but may be most amino acids including Pro (slow action). When a terminal hydrophobic residue is followed by a prolyl residue, the two may be released as an intact Xaa-Pro dipeptide.</text>
        <dbReference type="EC" id="3.4.11.2"/>
    </reaction>
</comment>
<comment type="cofactor">
    <cofactor evidence="2">
        <name>Zn(2+)</name>
        <dbReference type="ChEBI" id="CHEBI:29105"/>
    </cofactor>
</comment>
<evidence type="ECO:0000256" key="5">
    <source>
        <dbReference type="ARBA" id="ARBA00015611"/>
    </source>
</evidence>
<evidence type="ECO:0000256" key="2">
    <source>
        <dbReference type="ARBA" id="ARBA00001947"/>
    </source>
</evidence>
<gene>
    <name evidence="15" type="ORF">AUCHE_25_00120</name>
</gene>
<evidence type="ECO:0000256" key="1">
    <source>
        <dbReference type="ARBA" id="ARBA00000098"/>
    </source>
</evidence>
<keyword evidence="6" id="KW-0645">Protease</keyword>
<dbReference type="Proteomes" id="UP000008495">
    <property type="component" value="Unassembled WGS sequence"/>
</dbReference>
<comment type="caution">
    <text evidence="15">The sequence shown here is derived from an EMBL/GenBank/DDBJ whole genome shotgun (WGS) entry which is preliminary data.</text>
</comment>
<dbReference type="SUPFAM" id="SSF63737">
    <property type="entry name" value="Leukotriene A4 hydrolase N-terminal domain"/>
    <property type="match status" value="1"/>
</dbReference>
<keyword evidence="16" id="KW-1185">Reference proteome</keyword>
<dbReference type="STRING" id="100225.SAMN05421595_2465"/>
<dbReference type="InterPro" id="IPR050344">
    <property type="entry name" value="Peptidase_M1_aminopeptidases"/>
</dbReference>
<keyword evidence="8" id="KW-0378">Hydrolase</keyword>
<dbReference type="Gene3D" id="1.10.390.10">
    <property type="entry name" value="Neutral Protease Domain 2"/>
    <property type="match status" value="1"/>
</dbReference>
<dbReference type="EMBL" id="BAGZ01000025">
    <property type="protein sequence ID" value="GAB79431.1"/>
    <property type="molecule type" value="Genomic_DNA"/>
</dbReference>
<evidence type="ECO:0000256" key="6">
    <source>
        <dbReference type="ARBA" id="ARBA00022670"/>
    </source>
</evidence>
<comment type="similarity">
    <text evidence="3">Belongs to the peptidase M1 family.</text>
</comment>
<reference evidence="15 16" key="1">
    <citation type="submission" date="2012-08" db="EMBL/GenBank/DDBJ databases">
        <title>Whole genome shotgun sequence of Austwickia chelonae NBRC 105200.</title>
        <authorList>
            <person name="Yoshida I."/>
            <person name="Hosoyama A."/>
            <person name="Tsuchikane K."/>
            <person name="Katsumata H."/>
            <person name="Ando Y."/>
            <person name="Ohji S."/>
            <person name="Hamada M."/>
            <person name="Tamura T."/>
            <person name="Yamazoe A."/>
            <person name="Yamazaki S."/>
            <person name="Fujita N."/>
        </authorList>
    </citation>
    <scope>NUCLEOTIDE SEQUENCE [LARGE SCALE GENOMIC DNA]</scope>
    <source>
        <strain evidence="15 16">NBRC 105200</strain>
    </source>
</reference>
<dbReference type="GO" id="GO:0008237">
    <property type="term" value="F:metallopeptidase activity"/>
    <property type="evidence" value="ECO:0007669"/>
    <property type="project" value="UniProtKB-KW"/>
</dbReference>
<dbReference type="PRINTS" id="PR00756">
    <property type="entry name" value="ALADIPTASE"/>
</dbReference>
<organism evidence="15 16">
    <name type="scientific">Austwickia chelonae NBRC 105200</name>
    <dbReference type="NCBI Taxonomy" id="1184607"/>
    <lineage>
        <taxon>Bacteria</taxon>
        <taxon>Bacillati</taxon>
        <taxon>Actinomycetota</taxon>
        <taxon>Actinomycetes</taxon>
        <taxon>Micrococcales</taxon>
        <taxon>Dermatophilaceae</taxon>
        <taxon>Austwickia</taxon>
    </lineage>
</organism>
<dbReference type="Pfam" id="PF01433">
    <property type="entry name" value="Peptidase_M1"/>
    <property type="match status" value="1"/>
</dbReference>
<dbReference type="SUPFAM" id="SSF55486">
    <property type="entry name" value="Metalloproteases ('zincins'), catalytic domain"/>
    <property type="match status" value="1"/>
</dbReference>
<name>K6UP12_9MICO</name>
<dbReference type="InterPro" id="IPR027268">
    <property type="entry name" value="Peptidase_M4/M1_CTD_sf"/>
</dbReference>
<dbReference type="GO" id="GO:0008270">
    <property type="term" value="F:zinc ion binding"/>
    <property type="evidence" value="ECO:0007669"/>
    <property type="project" value="InterPro"/>
</dbReference>
<sequence length="504" mass="55829">MTPGSFAAPAPTPTPDTNFSYEQKADKGTNRVLPRHAGDRKLAGAYSKAAPGIGARGIGDPYYPEYGNGGYDVDNYNINVDYSTDTGLLSGTTVISAKTTQQLKQFNVDFALNVTKVTVNDKPATFRRTSQREVTITPSQSLADGADMKVAVTYSGVPSKTKINGSSRWISNDEGAVAVGEPEIAPWWFPSNDHPRDKATFDITVTVPEGMKAISNGHLLNTAYNNGTNTWSWREDRPMATYLAFVAIGKYDITRGTTPSGIPWLNAVSSRDTPETRSARKDLARNPEVIEWLASQFGEYPFTTTGGVISDIEFGFALETQSRPIYSQSFWDGGDRNISVIVHEQAHQWFGDSISLKNWKDIWLNEGFASWAEWRWEETKGELSGNQIFKQQYDEHPASDSSFWNVVLTDPGPGREFAKAEYVRGAMAVQALRNRVGESTFWAIVRGWTAKYQHGVASVEDFIEFAQEQSGQDLSTFFRAWLMTPGKPTPSAELGFPESMIPQR</sequence>
<evidence type="ECO:0000256" key="3">
    <source>
        <dbReference type="ARBA" id="ARBA00010136"/>
    </source>
</evidence>